<dbReference type="InParanoid" id="A0A7N2KMP7"/>
<dbReference type="Proteomes" id="UP000594261">
    <property type="component" value="Chromosome 1"/>
</dbReference>
<evidence type="ECO:0000313" key="3">
    <source>
        <dbReference type="Proteomes" id="UP000594261"/>
    </source>
</evidence>
<organism evidence="2 3">
    <name type="scientific">Quercus lobata</name>
    <name type="common">Valley oak</name>
    <dbReference type="NCBI Taxonomy" id="97700"/>
    <lineage>
        <taxon>Eukaryota</taxon>
        <taxon>Viridiplantae</taxon>
        <taxon>Streptophyta</taxon>
        <taxon>Embryophyta</taxon>
        <taxon>Tracheophyta</taxon>
        <taxon>Spermatophyta</taxon>
        <taxon>Magnoliopsida</taxon>
        <taxon>eudicotyledons</taxon>
        <taxon>Gunneridae</taxon>
        <taxon>Pentapetalae</taxon>
        <taxon>rosids</taxon>
        <taxon>fabids</taxon>
        <taxon>Fagales</taxon>
        <taxon>Fagaceae</taxon>
        <taxon>Quercus</taxon>
    </lineage>
</organism>
<proteinExistence type="predicted"/>
<name>A0A7N2KMP7_QUELO</name>
<reference evidence="2 3" key="1">
    <citation type="journal article" date="2016" name="G3 (Bethesda)">
        <title>First Draft Assembly and Annotation of the Genome of a California Endemic Oak Quercus lobata Nee (Fagaceae).</title>
        <authorList>
            <person name="Sork V.L."/>
            <person name="Fitz-Gibbon S.T."/>
            <person name="Puiu D."/>
            <person name="Crepeau M."/>
            <person name="Gugger P.F."/>
            <person name="Sherman R."/>
            <person name="Stevens K."/>
            <person name="Langley C.H."/>
            <person name="Pellegrini M."/>
            <person name="Salzberg S.L."/>
        </authorList>
    </citation>
    <scope>NUCLEOTIDE SEQUENCE [LARGE SCALE GENOMIC DNA]</scope>
    <source>
        <strain evidence="2 3">cv. SW786</strain>
    </source>
</reference>
<dbReference type="AlphaFoldDB" id="A0A7N2KMP7"/>
<sequence length="205" mass="23600">MSIPLSERLPADRFVWAYICQRAISRLEAHIRWLWASSSNNNCGGFSNERKSKSFWKTLWRLNIPNKVKSFAWNASKNILPTKANLNLCRRHVVADSVCEACGVESESSSHALWDSKKAQEVWRISGLSFDAHGLVFPEFIEFLWHLKFGKCMGDDVLEFVIMVAWCIWYNRNAVHQGKERQACEAILHKVKIMHVGGIPDGQFY</sequence>
<feature type="domain" description="Reverse transcriptase zinc-binding" evidence="1">
    <location>
        <begin position="48"/>
        <end position="123"/>
    </location>
</feature>
<reference evidence="2" key="2">
    <citation type="submission" date="2021-01" db="UniProtKB">
        <authorList>
            <consortium name="EnsemblPlants"/>
        </authorList>
    </citation>
    <scope>IDENTIFICATION</scope>
</reference>
<accession>A0A7N2KMP7</accession>
<dbReference type="EnsemblPlants" id="QL01p017614:mrna">
    <property type="protein sequence ID" value="QL01p017614:mrna:CDS:1"/>
    <property type="gene ID" value="QL01p017614"/>
</dbReference>
<evidence type="ECO:0000313" key="2">
    <source>
        <dbReference type="EnsemblPlants" id="QL01p017614:mrna:CDS:1"/>
    </source>
</evidence>
<dbReference type="EMBL" id="LRBV02000001">
    <property type="status" value="NOT_ANNOTATED_CDS"/>
    <property type="molecule type" value="Genomic_DNA"/>
</dbReference>
<dbReference type="Gramene" id="QL01p017614:mrna">
    <property type="protein sequence ID" value="QL01p017614:mrna:CDS:1"/>
    <property type="gene ID" value="QL01p017614"/>
</dbReference>
<dbReference type="Pfam" id="PF13966">
    <property type="entry name" value="zf-RVT"/>
    <property type="match status" value="1"/>
</dbReference>
<keyword evidence="3" id="KW-1185">Reference proteome</keyword>
<evidence type="ECO:0000259" key="1">
    <source>
        <dbReference type="Pfam" id="PF13966"/>
    </source>
</evidence>
<protein>
    <recommendedName>
        <fullName evidence="1">Reverse transcriptase zinc-binding domain-containing protein</fullName>
    </recommendedName>
</protein>
<dbReference type="InterPro" id="IPR026960">
    <property type="entry name" value="RVT-Znf"/>
</dbReference>